<dbReference type="GO" id="GO:0046583">
    <property type="term" value="F:monoatomic cation efflux transmembrane transporter activity"/>
    <property type="evidence" value="ECO:0007669"/>
    <property type="project" value="TreeGrafter"/>
</dbReference>
<feature type="transmembrane region" description="Helical" evidence="1">
    <location>
        <begin position="161"/>
        <end position="180"/>
    </location>
</feature>
<dbReference type="CDD" id="cd09325">
    <property type="entry name" value="TDT_C4-dicarb_trans"/>
    <property type="match status" value="1"/>
</dbReference>
<protein>
    <submittedName>
        <fullName evidence="2">C4-dicarboxylate transporter/malic acid transport protein</fullName>
    </submittedName>
</protein>
<keyword evidence="1" id="KW-0472">Membrane</keyword>
<name>G5K692_9STRE</name>
<feature type="transmembrane region" description="Helical" evidence="1">
    <location>
        <begin position="134"/>
        <end position="154"/>
    </location>
</feature>
<feature type="transmembrane region" description="Helical" evidence="1">
    <location>
        <begin position="192"/>
        <end position="220"/>
    </location>
</feature>
<dbReference type="EMBL" id="AEUX02000008">
    <property type="protein sequence ID" value="EHI68600.1"/>
    <property type="molecule type" value="Genomic_DNA"/>
</dbReference>
<sequence>MLFSSLLITEASLFIIGKSLWWLFFFGNLYLICYYIGQFVFPFSWTRVFPSWSVLFVGIAMAALTAPASQEFKLGQGIFGICLILTFIILPIMSIKTYRIGLVDSVMSNISTFCAPLSLLSVAYLSTFETPNKLMVLALLLGSQALYAFVLVQLPRLINRPFNPGFAAFTFPFVISAISFKKSLSFLGITGIWNLIVAFEIILSFALVSYVLIWYVYFLAGKDIELVLFKKTKP</sequence>
<keyword evidence="3" id="KW-1185">Reference proteome</keyword>
<evidence type="ECO:0000256" key="1">
    <source>
        <dbReference type="SAM" id="Phobius"/>
    </source>
</evidence>
<feature type="transmembrane region" description="Helical" evidence="1">
    <location>
        <begin position="20"/>
        <end position="37"/>
    </location>
</feature>
<gene>
    <name evidence="2" type="ORF">STRIC_0579</name>
</gene>
<dbReference type="PANTHER" id="PTHR37955">
    <property type="entry name" value="TELLURITE RESISTANCE PROTEIN TEHA"/>
    <property type="match status" value="1"/>
</dbReference>
<dbReference type="Gene3D" id="1.50.10.150">
    <property type="entry name" value="Voltage-dependent anion channel"/>
    <property type="match status" value="1"/>
</dbReference>
<evidence type="ECO:0000313" key="3">
    <source>
        <dbReference type="Proteomes" id="UP000003330"/>
    </source>
</evidence>
<keyword evidence="1" id="KW-1133">Transmembrane helix</keyword>
<keyword evidence="1" id="KW-0812">Transmembrane</keyword>
<dbReference type="GO" id="GO:0005886">
    <property type="term" value="C:plasma membrane"/>
    <property type="evidence" value="ECO:0007669"/>
    <property type="project" value="TreeGrafter"/>
</dbReference>
<evidence type="ECO:0000313" key="2">
    <source>
        <dbReference type="EMBL" id="EHI68600.1"/>
    </source>
</evidence>
<dbReference type="InterPro" id="IPR038665">
    <property type="entry name" value="Voltage-dep_anion_channel_sf"/>
</dbReference>
<accession>G5K692</accession>
<dbReference type="STRING" id="764299.STRIC_0579"/>
<feature type="transmembrane region" description="Helical" evidence="1">
    <location>
        <begin position="74"/>
        <end position="94"/>
    </location>
</feature>
<feature type="transmembrane region" description="Helical" evidence="1">
    <location>
        <begin position="106"/>
        <end position="128"/>
    </location>
</feature>
<feature type="transmembrane region" description="Helical" evidence="1">
    <location>
        <begin position="49"/>
        <end position="68"/>
    </location>
</feature>
<organism evidence="2 3">
    <name type="scientific">Streptococcus ictaluri 707-05</name>
    <dbReference type="NCBI Taxonomy" id="764299"/>
    <lineage>
        <taxon>Bacteria</taxon>
        <taxon>Bacillati</taxon>
        <taxon>Bacillota</taxon>
        <taxon>Bacilli</taxon>
        <taxon>Lactobacillales</taxon>
        <taxon>Streptococcaceae</taxon>
        <taxon>Streptococcus</taxon>
    </lineage>
</organism>
<reference evidence="2 3" key="1">
    <citation type="journal article" date="2014" name="Int. J. Syst. Evol. Microbiol.">
        <title>Phylogenomics and the dynamic genome evolution of the genus Streptococcus.</title>
        <authorList>
            <consortium name="The Broad Institute Genome Sequencing Platform"/>
            <person name="Richards V.P."/>
            <person name="Palmer S.R."/>
            <person name="Pavinski Bitar P.D."/>
            <person name="Qin X."/>
            <person name="Weinstock G.M."/>
            <person name="Highlander S.K."/>
            <person name="Town C.D."/>
            <person name="Burne R.A."/>
            <person name="Stanhope M.J."/>
        </authorList>
    </citation>
    <scope>NUCLEOTIDE SEQUENCE [LARGE SCALE GENOMIC DNA]</scope>
    <source>
        <strain evidence="2 3">707-05</strain>
    </source>
</reference>
<dbReference type="Proteomes" id="UP000003330">
    <property type="component" value="Unassembled WGS sequence"/>
</dbReference>
<dbReference type="InterPro" id="IPR052951">
    <property type="entry name" value="Tellurite_res_ion_channel"/>
</dbReference>
<dbReference type="AlphaFoldDB" id="G5K692"/>
<dbReference type="PANTHER" id="PTHR37955:SF1">
    <property type="entry name" value="DEP DOMAIN-CONTAINING PROTEIN"/>
    <property type="match status" value="1"/>
</dbReference>
<proteinExistence type="predicted"/>
<dbReference type="eggNOG" id="COG1275">
    <property type="taxonomic scope" value="Bacteria"/>
</dbReference>
<comment type="caution">
    <text evidence="2">The sequence shown here is derived from an EMBL/GenBank/DDBJ whole genome shotgun (WGS) entry which is preliminary data.</text>
</comment>